<keyword evidence="2" id="KW-1185">Reference proteome</keyword>
<evidence type="ECO:0000313" key="1">
    <source>
        <dbReference type="EMBL" id="MBW8268316.1"/>
    </source>
</evidence>
<reference evidence="1 2" key="1">
    <citation type="submission" date="2021-08" db="EMBL/GenBank/DDBJ databases">
        <title>Caldovatus sediminis gen. nov., sp. nov., a moderately thermophilic bacterium isolated from a hot spring.</title>
        <authorList>
            <person name="Hu C.-J."/>
            <person name="Li W.-J."/>
            <person name="Xian W.-D."/>
        </authorList>
    </citation>
    <scope>NUCLEOTIDE SEQUENCE [LARGE SCALE GENOMIC DNA]</scope>
    <source>
        <strain evidence="1 2">SYSU G05006</strain>
    </source>
</reference>
<dbReference type="EMBL" id="JAHZUY010000003">
    <property type="protein sequence ID" value="MBW8268316.1"/>
    <property type="molecule type" value="Genomic_DNA"/>
</dbReference>
<proteinExistence type="predicted"/>
<sequence length="115" mass="12804">MPERENPIEAALAAMGEMTGWTEAECRNFLACLRGPTPEALLESIPEAVEYAMRVERAATFVALMKRLGPVIEAEWRDGDLHIRLTPEAEVTEGEDGASLNIRWHGFLGPKDERP</sequence>
<dbReference type="Proteomes" id="UP001519924">
    <property type="component" value="Unassembled WGS sequence"/>
</dbReference>
<accession>A0ABS7EY93</accession>
<protein>
    <submittedName>
        <fullName evidence="1">Uncharacterized protein</fullName>
    </submittedName>
</protein>
<name>A0ABS7EY93_9PROT</name>
<organism evidence="1 2">
    <name type="scientific">Caldovatus aquaticus</name>
    <dbReference type="NCBI Taxonomy" id="2865671"/>
    <lineage>
        <taxon>Bacteria</taxon>
        <taxon>Pseudomonadati</taxon>
        <taxon>Pseudomonadota</taxon>
        <taxon>Alphaproteobacteria</taxon>
        <taxon>Acetobacterales</taxon>
        <taxon>Roseomonadaceae</taxon>
        <taxon>Caldovatus</taxon>
    </lineage>
</organism>
<dbReference type="RefSeq" id="WP_220115823.1">
    <property type="nucleotide sequence ID" value="NZ_JAHZUY010000003.1"/>
</dbReference>
<evidence type="ECO:0000313" key="2">
    <source>
        <dbReference type="Proteomes" id="UP001519924"/>
    </source>
</evidence>
<gene>
    <name evidence="1" type="ORF">K1J50_02330</name>
</gene>
<comment type="caution">
    <text evidence="1">The sequence shown here is derived from an EMBL/GenBank/DDBJ whole genome shotgun (WGS) entry which is preliminary data.</text>
</comment>